<evidence type="ECO:0000256" key="2">
    <source>
        <dbReference type="ARBA" id="ARBA00023157"/>
    </source>
</evidence>
<accession>A0A5N5SY16</accession>
<evidence type="ECO:0000256" key="3">
    <source>
        <dbReference type="PROSITE-ProRule" id="PRU00302"/>
    </source>
</evidence>
<dbReference type="InterPro" id="IPR016187">
    <property type="entry name" value="CTDL_fold"/>
</dbReference>
<dbReference type="EMBL" id="SEYY01018837">
    <property type="protein sequence ID" value="KAB7498922.1"/>
    <property type="molecule type" value="Genomic_DNA"/>
</dbReference>
<evidence type="ECO:0000256" key="1">
    <source>
        <dbReference type="ARBA" id="ARBA00022729"/>
    </source>
</evidence>
<keyword evidence="7" id="KW-1185">Reference proteome</keyword>
<dbReference type="OrthoDB" id="6352088at2759"/>
<proteinExistence type="predicted"/>
<gene>
    <name evidence="6" type="primary">MRC1</name>
    <name evidence="6" type="ORF">Anas_02656</name>
</gene>
<organism evidence="6 7">
    <name type="scientific">Armadillidium nasatum</name>
    <dbReference type="NCBI Taxonomy" id="96803"/>
    <lineage>
        <taxon>Eukaryota</taxon>
        <taxon>Metazoa</taxon>
        <taxon>Ecdysozoa</taxon>
        <taxon>Arthropoda</taxon>
        <taxon>Crustacea</taxon>
        <taxon>Multicrustacea</taxon>
        <taxon>Malacostraca</taxon>
        <taxon>Eumalacostraca</taxon>
        <taxon>Peracarida</taxon>
        <taxon>Isopoda</taxon>
        <taxon>Oniscidea</taxon>
        <taxon>Crinocheta</taxon>
        <taxon>Armadillidiidae</taxon>
        <taxon>Armadillidium</taxon>
    </lineage>
</organism>
<dbReference type="Pfam" id="PF00084">
    <property type="entry name" value="Sushi"/>
    <property type="match status" value="1"/>
</dbReference>
<evidence type="ECO:0000259" key="4">
    <source>
        <dbReference type="PROSITE" id="PS50041"/>
    </source>
</evidence>
<reference evidence="6 7" key="1">
    <citation type="journal article" date="2019" name="PLoS Biol.">
        <title>Sex chromosomes control vertical transmission of feminizing Wolbachia symbionts in an isopod.</title>
        <authorList>
            <person name="Becking T."/>
            <person name="Chebbi M.A."/>
            <person name="Giraud I."/>
            <person name="Moumen B."/>
            <person name="Laverre T."/>
            <person name="Caubet Y."/>
            <person name="Peccoud J."/>
            <person name="Gilbert C."/>
            <person name="Cordaux R."/>
        </authorList>
    </citation>
    <scope>NUCLEOTIDE SEQUENCE [LARGE SCALE GENOMIC DNA]</scope>
    <source>
        <strain evidence="6">ANa2</strain>
        <tissue evidence="6">Whole body excluding digestive tract and cuticle</tissue>
    </source>
</reference>
<dbReference type="Pfam" id="PF00059">
    <property type="entry name" value="Lectin_C"/>
    <property type="match status" value="1"/>
</dbReference>
<dbReference type="InterPro" id="IPR016186">
    <property type="entry name" value="C-type_lectin-like/link_sf"/>
</dbReference>
<dbReference type="Proteomes" id="UP000326759">
    <property type="component" value="Unassembled WGS sequence"/>
</dbReference>
<dbReference type="Gene3D" id="3.10.100.10">
    <property type="entry name" value="Mannose-Binding Protein A, subunit A"/>
    <property type="match status" value="1"/>
</dbReference>
<dbReference type="CDD" id="cd00033">
    <property type="entry name" value="CCP"/>
    <property type="match status" value="1"/>
</dbReference>
<keyword evidence="3" id="KW-0768">Sushi</keyword>
<dbReference type="AlphaFoldDB" id="A0A5N5SY16"/>
<keyword evidence="1" id="KW-0732">Signal</keyword>
<protein>
    <submittedName>
        <fullName evidence="6">Macrophage mannose receptor 1</fullName>
    </submittedName>
</protein>
<dbReference type="PANTHER" id="PTHR22803">
    <property type="entry name" value="MANNOSE, PHOSPHOLIPASE, LECTIN RECEPTOR RELATED"/>
    <property type="match status" value="1"/>
</dbReference>
<feature type="disulfide bond" evidence="3">
    <location>
        <begin position="185"/>
        <end position="212"/>
    </location>
</feature>
<dbReference type="SUPFAM" id="SSF57535">
    <property type="entry name" value="Complement control module/SCR domain"/>
    <property type="match status" value="1"/>
</dbReference>
<evidence type="ECO:0000259" key="5">
    <source>
        <dbReference type="PROSITE" id="PS50923"/>
    </source>
</evidence>
<dbReference type="SMART" id="SM00034">
    <property type="entry name" value="CLECT"/>
    <property type="match status" value="1"/>
</dbReference>
<dbReference type="CDD" id="cd00037">
    <property type="entry name" value="CLECT"/>
    <property type="match status" value="1"/>
</dbReference>
<name>A0A5N5SY16_9CRUS</name>
<comment type="caution">
    <text evidence="6">The sequence shown here is derived from an EMBL/GenBank/DDBJ whole genome shotgun (WGS) entry which is preliminary data.</text>
</comment>
<comment type="caution">
    <text evidence="3">Lacks conserved residue(s) required for the propagation of feature annotation.</text>
</comment>
<sequence>MVGRYVFIKMGVPGNLSLCEVEVFSKHDISRDRCRGDFDVSKLGLYNRTCYEFQVTSGGTFDVARNYCQKRRNGDLVQFIEPLTQSFLSTELQRIDSEVELQIKMLWIGLQKEPQFTSRVWRWLDGTKVDNPTWGKDQPNNYNQQQNCVVLDGNINCGEPSKINNGVVSLPDGRTTYDAKAQYVCAENYTMDGNETVICGDSGSWEPRIPQCLCKHFT</sequence>
<dbReference type="InterPro" id="IPR035976">
    <property type="entry name" value="Sushi/SCR/CCP_sf"/>
</dbReference>
<feature type="domain" description="C-type lectin" evidence="4">
    <location>
        <begin position="46"/>
        <end position="151"/>
    </location>
</feature>
<feature type="domain" description="Sushi" evidence="5">
    <location>
        <begin position="155"/>
        <end position="214"/>
    </location>
</feature>
<evidence type="ECO:0000313" key="6">
    <source>
        <dbReference type="EMBL" id="KAB7498922.1"/>
    </source>
</evidence>
<dbReference type="PROSITE" id="PS50041">
    <property type="entry name" value="C_TYPE_LECTIN_2"/>
    <property type="match status" value="1"/>
</dbReference>
<dbReference type="PROSITE" id="PS50923">
    <property type="entry name" value="SUSHI"/>
    <property type="match status" value="1"/>
</dbReference>
<keyword evidence="6" id="KW-0675">Receptor</keyword>
<dbReference type="SMART" id="SM00032">
    <property type="entry name" value="CCP"/>
    <property type="match status" value="1"/>
</dbReference>
<dbReference type="InterPro" id="IPR050111">
    <property type="entry name" value="C-type_lectin/snaclec_domain"/>
</dbReference>
<dbReference type="InterPro" id="IPR001304">
    <property type="entry name" value="C-type_lectin-like"/>
</dbReference>
<dbReference type="SUPFAM" id="SSF56436">
    <property type="entry name" value="C-type lectin-like"/>
    <property type="match status" value="1"/>
</dbReference>
<dbReference type="InterPro" id="IPR000436">
    <property type="entry name" value="Sushi_SCR_CCP_dom"/>
</dbReference>
<evidence type="ECO:0000313" key="7">
    <source>
        <dbReference type="Proteomes" id="UP000326759"/>
    </source>
</evidence>
<keyword evidence="2 3" id="KW-1015">Disulfide bond</keyword>